<feature type="transmembrane region" description="Helical" evidence="8">
    <location>
        <begin position="463"/>
        <end position="485"/>
    </location>
</feature>
<protein>
    <submittedName>
        <fullName evidence="9">Multidrug efflux pump</fullName>
    </submittedName>
</protein>
<keyword evidence="4" id="KW-0997">Cell inner membrane</keyword>
<gene>
    <name evidence="9" type="ORF">SAMN06295910_1523</name>
</gene>
<dbReference type="Gene3D" id="3.30.70.1430">
    <property type="entry name" value="Multidrug efflux transporter AcrB pore domain"/>
    <property type="match status" value="2"/>
</dbReference>
<dbReference type="InterPro" id="IPR001036">
    <property type="entry name" value="Acrflvin-R"/>
</dbReference>
<keyword evidence="10" id="KW-1185">Reference proteome</keyword>
<dbReference type="PRINTS" id="PR00702">
    <property type="entry name" value="ACRIFLAVINRP"/>
</dbReference>
<accession>A0A1X7GD45</accession>
<dbReference type="Pfam" id="PF00873">
    <property type="entry name" value="ACR_tran"/>
    <property type="match status" value="1"/>
</dbReference>
<keyword evidence="5 8" id="KW-0812">Transmembrane</keyword>
<reference evidence="10" key="1">
    <citation type="submission" date="2017-04" db="EMBL/GenBank/DDBJ databases">
        <authorList>
            <person name="Varghese N."/>
            <person name="Submissions S."/>
        </authorList>
    </citation>
    <scope>NUCLEOTIDE SEQUENCE [LARGE SCALE GENOMIC DNA]</scope>
    <source>
        <strain evidence="10">Dd16</strain>
    </source>
</reference>
<dbReference type="Gene3D" id="3.30.2090.10">
    <property type="entry name" value="Multidrug efflux transporter AcrB TolC docking domain, DN and DC subdomains"/>
    <property type="match status" value="2"/>
</dbReference>
<keyword evidence="2" id="KW-0813">Transport</keyword>
<dbReference type="Gene3D" id="1.20.1640.10">
    <property type="entry name" value="Multidrug efflux transporter AcrB transmembrane domain"/>
    <property type="match status" value="2"/>
</dbReference>
<evidence type="ECO:0000256" key="5">
    <source>
        <dbReference type="ARBA" id="ARBA00022692"/>
    </source>
</evidence>
<dbReference type="STRING" id="941907.SAMN06295910_1523"/>
<dbReference type="Proteomes" id="UP000192934">
    <property type="component" value="Chromosome I"/>
</dbReference>
<evidence type="ECO:0000256" key="4">
    <source>
        <dbReference type="ARBA" id="ARBA00022519"/>
    </source>
</evidence>
<feature type="transmembrane region" description="Helical" evidence="8">
    <location>
        <begin position="905"/>
        <end position="929"/>
    </location>
</feature>
<dbReference type="Gene3D" id="3.30.70.1440">
    <property type="entry name" value="Multidrug efflux transporter AcrB pore domain"/>
    <property type="match status" value="1"/>
</dbReference>
<name>A0A1X7GD45_9SPHN</name>
<evidence type="ECO:0000256" key="1">
    <source>
        <dbReference type="ARBA" id="ARBA00004429"/>
    </source>
</evidence>
<feature type="transmembrane region" description="Helical" evidence="8">
    <location>
        <begin position="981"/>
        <end position="1005"/>
    </location>
</feature>
<feature type="transmembrane region" description="Helical" evidence="8">
    <location>
        <begin position="12"/>
        <end position="34"/>
    </location>
</feature>
<sequence length="1043" mass="111466">MQLSDVSVKRPVFAAVLAILIVVVGIVGFFSLSIREYPDVDPPIVSVDTVYTGAAASVVEARVTQVLEQSLSGIEGLQTITSRSRDGQSDITLEFAAGRDVDIAANDVRDRIGRVTDDLPDEVLPPEVRKVDADASPIMFLVISKPGWDRLQLSDYVDRTLVDRFSAIDGVARVFIGGEARPAMRIWLNPERLAAYSLTPGDIETALRSQNVELPAGRLESADQNVTLRVDRPFATAQQFAGLIVGRGSDGYLVRLGDVGRVEQGPENPYSAFRMNGNNAVGLGIVRQSGANTLAVADQVKRVANEMQPNLPEGMTMVVGSDDSLFINEAINKVYLTLAEAAVLVVLVIFLFLGSWRATLIPAITVPICLLGAFFVLWVAGFSINLLTLLALVLAIGIVVDDAIVVLENIYHRIEQGEPPLAAAFEGARQVGFAVISMTLVVCAVFVPVMFIAGQTGLLFRELAVAMIGAIAFSGFLALSLAPMLCSKLLKNEQRGRFAAWLDRRFQRLEGAYGRRLDGVLRKPLIALAGVGVLLGGAGVLFMTLQSELAPAEDVGILSVNVNAPEGTGYDAMDRYVLDVQAQLLPMLKEGDVRTVIARTPGGFGQSDDFNTGSYTVFLNQWGNREKTTQDVVNDINRMLATIPAVRGNASVRSSLGRGRGQPINFVIAGNTYEELAQARDRILAAAADNPGIINLDSDYKESKPQMRIEVDTTRAGDLGVSVDAISQALQTLLGSRRVSTYLDRGEEYRVVVQADAQRRSTEADLASIYVRSRTGDLIPLSNLVTTRETAGARDLGRYNKLRAITLSGGLAPGYSLGQALEFLEQQAAQSSEVTAIGYRGESQSFKESGGSILLVFGLTILVVYLLLAAQFESFVHPGVIISTVPLAVAGGIVGLAVMGQSLNLYSQVGIVMLVGLAAKNGILIVEFANQLRDQGRDIADAIREASARRLRPILMTSIATTAGAVPLMLASGAGAGARQAIGVVVVWGVSIATIVTLFLIPVLYSLLARYTGSPDAVKRKLEAQLAEHGEGAPHGAVPMPAE</sequence>
<evidence type="ECO:0000256" key="3">
    <source>
        <dbReference type="ARBA" id="ARBA00022475"/>
    </source>
</evidence>
<dbReference type="PANTHER" id="PTHR32063:SF14">
    <property type="entry name" value="BLL4319 PROTEIN"/>
    <property type="match status" value="1"/>
</dbReference>
<keyword evidence="3" id="KW-1003">Cell membrane</keyword>
<dbReference type="GO" id="GO:0005886">
    <property type="term" value="C:plasma membrane"/>
    <property type="evidence" value="ECO:0007669"/>
    <property type="project" value="UniProtKB-SubCell"/>
</dbReference>
<evidence type="ECO:0000256" key="8">
    <source>
        <dbReference type="SAM" id="Phobius"/>
    </source>
</evidence>
<feature type="transmembrane region" description="Helical" evidence="8">
    <location>
        <begin position="880"/>
        <end position="899"/>
    </location>
</feature>
<feature type="transmembrane region" description="Helical" evidence="8">
    <location>
        <begin position="334"/>
        <end position="353"/>
    </location>
</feature>
<dbReference type="SUPFAM" id="SSF82866">
    <property type="entry name" value="Multidrug efflux transporter AcrB transmembrane domain"/>
    <property type="match status" value="2"/>
</dbReference>
<feature type="transmembrane region" description="Helical" evidence="8">
    <location>
        <begin position="525"/>
        <end position="545"/>
    </location>
</feature>
<evidence type="ECO:0000256" key="2">
    <source>
        <dbReference type="ARBA" id="ARBA00022448"/>
    </source>
</evidence>
<organism evidence="9 10">
    <name type="scientific">Allosphingosinicella indica</name>
    <dbReference type="NCBI Taxonomy" id="941907"/>
    <lineage>
        <taxon>Bacteria</taxon>
        <taxon>Pseudomonadati</taxon>
        <taxon>Pseudomonadota</taxon>
        <taxon>Alphaproteobacteria</taxon>
        <taxon>Sphingomonadales</taxon>
        <taxon>Sphingomonadaceae</taxon>
        <taxon>Allosphingosinicella</taxon>
    </lineage>
</organism>
<dbReference type="PANTHER" id="PTHR32063">
    <property type="match status" value="1"/>
</dbReference>
<dbReference type="AlphaFoldDB" id="A0A1X7GD45"/>
<evidence type="ECO:0000313" key="10">
    <source>
        <dbReference type="Proteomes" id="UP000192934"/>
    </source>
</evidence>
<dbReference type="EMBL" id="LT840185">
    <property type="protein sequence ID" value="SMF67515.1"/>
    <property type="molecule type" value="Genomic_DNA"/>
</dbReference>
<comment type="subcellular location">
    <subcellularLocation>
        <location evidence="1">Cell inner membrane</location>
        <topology evidence="1">Multi-pass membrane protein</topology>
    </subcellularLocation>
</comment>
<evidence type="ECO:0000313" key="9">
    <source>
        <dbReference type="EMBL" id="SMF67515.1"/>
    </source>
</evidence>
<dbReference type="InterPro" id="IPR027463">
    <property type="entry name" value="AcrB_DN_DC_subdom"/>
</dbReference>
<dbReference type="FunFam" id="1.20.1640.10:FF:000001">
    <property type="entry name" value="Efflux pump membrane transporter"/>
    <property type="match status" value="1"/>
</dbReference>
<feature type="transmembrane region" description="Helical" evidence="8">
    <location>
        <begin position="360"/>
        <end position="380"/>
    </location>
</feature>
<feature type="transmembrane region" description="Helical" evidence="8">
    <location>
        <begin position="431"/>
        <end position="451"/>
    </location>
</feature>
<dbReference type="SUPFAM" id="SSF82693">
    <property type="entry name" value="Multidrug efflux transporter AcrB pore domain, PN1, PN2, PC1 and PC2 subdomains"/>
    <property type="match status" value="3"/>
</dbReference>
<feature type="transmembrane region" description="Helical" evidence="8">
    <location>
        <begin position="954"/>
        <end position="975"/>
    </location>
</feature>
<dbReference type="SUPFAM" id="SSF82714">
    <property type="entry name" value="Multidrug efflux transporter AcrB TolC docking domain, DN and DC subdomains"/>
    <property type="match status" value="2"/>
</dbReference>
<proteinExistence type="predicted"/>
<evidence type="ECO:0000256" key="7">
    <source>
        <dbReference type="ARBA" id="ARBA00023136"/>
    </source>
</evidence>
<keyword evidence="7 8" id="KW-0472">Membrane</keyword>
<dbReference type="RefSeq" id="WP_085218236.1">
    <property type="nucleotide sequence ID" value="NZ_LT840185.1"/>
</dbReference>
<feature type="transmembrane region" description="Helical" evidence="8">
    <location>
        <begin position="386"/>
        <end position="410"/>
    </location>
</feature>
<evidence type="ECO:0000256" key="6">
    <source>
        <dbReference type="ARBA" id="ARBA00022989"/>
    </source>
</evidence>
<dbReference type="Gene3D" id="3.30.70.1320">
    <property type="entry name" value="Multidrug efflux transporter AcrB pore domain like"/>
    <property type="match status" value="1"/>
</dbReference>
<dbReference type="OrthoDB" id="9807350at2"/>
<keyword evidence="6 8" id="KW-1133">Transmembrane helix</keyword>
<dbReference type="GO" id="GO:0042910">
    <property type="term" value="F:xenobiotic transmembrane transporter activity"/>
    <property type="evidence" value="ECO:0007669"/>
    <property type="project" value="TreeGrafter"/>
</dbReference>
<feature type="transmembrane region" description="Helical" evidence="8">
    <location>
        <begin position="850"/>
        <end position="868"/>
    </location>
</feature>